<dbReference type="Proteomes" id="UP001185331">
    <property type="component" value="Unassembled WGS sequence"/>
</dbReference>
<proteinExistence type="predicted"/>
<name>A0AAE3XEB8_9DEIO</name>
<dbReference type="EMBL" id="JAVDQK010000004">
    <property type="protein sequence ID" value="MDR6218560.1"/>
    <property type="molecule type" value="Genomic_DNA"/>
</dbReference>
<sequence length="163" mass="17892">MTRPHEALTAVMTLLGLTAVDALVPTYDSVFDDDSDHWYLSDVTFLTAGGNVTPAWWRDRTYEPTWDERRLRFTPTTDAHDRAAWALIEADAALRAAWLHEPVQAPSAADWLTEYRRGVLKLLAAVLSAPGSTRNVDGTDAVALTPRGEALTARDISRLSSAG</sequence>
<protein>
    <submittedName>
        <fullName evidence="1">Uncharacterized protein</fullName>
    </submittedName>
</protein>
<dbReference type="RefSeq" id="WP_309855155.1">
    <property type="nucleotide sequence ID" value="NZ_JAVDQJ010000005.1"/>
</dbReference>
<comment type="caution">
    <text evidence="1">The sequence shown here is derived from an EMBL/GenBank/DDBJ whole genome shotgun (WGS) entry which is preliminary data.</text>
</comment>
<evidence type="ECO:0000313" key="1">
    <source>
        <dbReference type="EMBL" id="MDR6218560.1"/>
    </source>
</evidence>
<organism evidence="1 2">
    <name type="scientific">Deinococcus soli</name>
    <name type="common">ex Cha et al. 2016</name>
    <dbReference type="NCBI Taxonomy" id="1309411"/>
    <lineage>
        <taxon>Bacteria</taxon>
        <taxon>Thermotogati</taxon>
        <taxon>Deinococcota</taxon>
        <taxon>Deinococci</taxon>
        <taxon>Deinococcales</taxon>
        <taxon>Deinococcaceae</taxon>
        <taxon>Deinococcus</taxon>
    </lineage>
</organism>
<evidence type="ECO:0000313" key="2">
    <source>
        <dbReference type="Proteomes" id="UP001185331"/>
    </source>
</evidence>
<accession>A0AAE3XEB8</accession>
<dbReference type="AlphaFoldDB" id="A0AAE3XEB8"/>
<gene>
    <name evidence="1" type="ORF">J2Y00_002123</name>
</gene>
<reference evidence="1" key="1">
    <citation type="submission" date="2023-07" db="EMBL/GenBank/DDBJ databases">
        <title>Sorghum-associated microbial communities from plants grown in Nebraska, USA.</title>
        <authorList>
            <person name="Schachtman D."/>
        </authorList>
    </citation>
    <scope>NUCLEOTIDE SEQUENCE</scope>
    <source>
        <strain evidence="1">BE330</strain>
    </source>
</reference>